<evidence type="ECO:0000256" key="2">
    <source>
        <dbReference type="SAM" id="Phobius"/>
    </source>
</evidence>
<feature type="compositionally biased region" description="Low complexity" evidence="1">
    <location>
        <begin position="54"/>
        <end position="65"/>
    </location>
</feature>
<dbReference type="CTD" id="565254"/>
<sequence>MTLIRRRRSLSKLKRDFYSSQHEVEPPESSLTRGCKVTSALRAGHTSRGSFLGAEQEPPAAAAESSDSERSLCRSAVPAAPDGKAPGMGHSLRAAALLAFVVLSVLVSLLITSLKQFGSGSTRFFNATNPEELRRGLDVQLRERRKEILPLLLPHADDDDEKNGVLEEVQHSSDSALDLSLWNEVTLGTGKAHRDQMGCESLVDVRAVEVLGSGYTKLVVKANVAGGQAVALKMVNEQGVDMRKCLKEFRDAEGCRELVSYKLQKEMLLLQRLRHPNVIKLKGHCSGVHGGGAGGGGVETGRVAVILEQGTPLQMIQLLQTPWEDRFRVCLDLVRLLHFLSRSPLGSVGLLDFQPRQFVTVSGQLKLTDLDDVSAGELACRTHADCTLKFPHRNFTVLCSTQGVCDGLNEKRNIYNAYRFFFTYLLPHQAPPGLTHLVDHIMNTTGELKANINQTLGAFEHILLLYKSGLHLDNLHPSALRDYTVMRDMSTSGNGEYRCWPSYSQQGCVLSVHSAREAAHICNSHSQCSSFTLTGQKTWTGHHLASFRSSFGHLVPDSASEVYVKKSRVPQPPLPPPPPSS</sequence>
<dbReference type="GO" id="GO:0004715">
    <property type="term" value="F:non-membrane spanning protein tyrosine kinase activity"/>
    <property type="evidence" value="ECO:0007669"/>
    <property type="project" value="InterPro"/>
</dbReference>
<dbReference type="Gene3D" id="1.10.510.10">
    <property type="entry name" value="Transferase(Phosphotransferase) domain 1"/>
    <property type="match status" value="1"/>
</dbReference>
<dbReference type="GO" id="GO:0005576">
    <property type="term" value="C:extracellular region"/>
    <property type="evidence" value="ECO:0007669"/>
    <property type="project" value="TreeGrafter"/>
</dbReference>
<feature type="transmembrane region" description="Helical" evidence="2">
    <location>
        <begin position="94"/>
        <end position="114"/>
    </location>
</feature>
<evidence type="ECO:0000256" key="1">
    <source>
        <dbReference type="SAM" id="MobiDB-lite"/>
    </source>
</evidence>
<dbReference type="STRING" id="48699.ENSPLAP00000031134"/>
<feature type="region of interest" description="Disordered" evidence="1">
    <location>
        <begin position="47"/>
        <end position="69"/>
    </location>
</feature>
<evidence type="ECO:0000313" key="3">
    <source>
        <dbReference type="Ensembl" id="ENSPLAP00000031134.1"/>
    </source>
</evidence>
<dbReference type="PANTHER" id="PTHR46448:SF2">
    <property type="entry name" value="PROTEIN KINASE DOMAIN-CONTAINING PROTEIN"/>
    <property type="match status" value="1"/>
</dbReference>
<protein>
    <submittedName>
        <fullName evidence="3">Protein kinase domain containing, cytoplasmic</fullName>
    </submittedName>
</protein>
<dbReference type="OrthoDB" id="4062651at2759"/>
<dbReference type="GeneTree" id="ENSGT00390000001205"/>
<keyword evidence="2" id="KW-1133">Transmembrane helix</keyword>
<organism evidence="3 4">
    <name type="scientific">Poecilia latipinna</name>
    <name type="common">sailfin molly</name>
    <dbReference type="NCBI Taxonomy" id="48699"/>
    <lineage>
        <taxon>Eukaryota</taxon>
        <taxon>Metazoa</taxon>
        <taxon>Chordata</taxon>
        <taxon>Craniata</taxon>
        <taxon>Vertebrata</taxon>
        <taxon>Euteleostomi</taxon>
        <taxon>Actinopterygii</taxon>
        <taxon>Neopterygii</taxon>
        <taxon>Teleostei</taxon>
        <taxon>Neoteleostei</taxon>
        <taxon>Acanthomorphata</taxon>
        <taxon>Ovalentaria</taxon>
        <taxon>Atherinomorphae</taxon>
        <taxon>Cyprinodontiformes</taxon>
        <taxon>Poeciliidae</taxon>
        <taxon>Poeciliinae</taxon>
        <taxon>Poecilia</taxon>
    </lineage>
</organism>
<dbReference type="Ensembl" id="ENSPLAT00000027728.1">
    <property type="protein sequence ID" value="ENSPLAP00000031134.1"/>
    <property type="gene ID" value="ENSPLAG00000022870.1"/>
</dbReference>
<proteinExistence type="predicted"/>
<keyword evidence="2" id="KW-0812">Transmembrane</keyword>
<dbReference type="GO" id="GO:0001501">
    <property type="term" value="P:skeletal system development"/>
    <property type="evidence" value="ECO:0007669"/>
    <property type="project" value="TreeGrafter"/>
</dbReference>
<dbReference type="SUPFAM" id="SSF56112">
    <property type="entry name" value="Protein kinase-like (PK-like)"/>
    <property type="match status" value="1"/>
</dbReference>
<keyword evidence="2" id="KW-0472">Membrane</keyword>
<dbReference type="KEGG" id="plai:106954638"/>
<dbReference type="RefSeq" id="XP_014899795.1">
    <property type="nucleotide sequence ID" value="XM_015044309.1"/>
</dbReference>
<dbReference type="AlphaFoldDB" id="A0A3B3W2F1"/>
<dbReference type="Proteomes" id="UP000261500">
    <property type="component" value="Unplaced"/>
</dbReference>
<name>A0A3B3W2F1_9TELE</name>
<evidence type="ECO:0000313" key="4">
    <source>
        <dbReference type="Proteomes" id="UP000261500"/>
    </source>
</evidence>
<reference evidence="3" key="1">
    <citation type="submission" date="2025-08" db="UniProtKB">
        <authorList>
            <consortium name="Ensembl"/>
        </authorList>
    </citation>
    <scope>IDENTIFICATION</scope>
</reference>
<reference evidence="3" key="2">
    <citation type="submission" date="2025-09" db="UniProtKB">
        <authorList>
            <consortium name="Ensembl"/>
        </authorList>
    </citation>
    <scope>IDENTIFICATION</scope>
</reference>
<dbReference type="InterPro" id="IPR011009">
    <property type="entry name" value="Kinase-like_dom_sf"/>
</dbReference>
<dbReference type="InterPro" id="IPR042983">
    <property type="entry name" value="PKDCC"/>
</dbReference>
<accession>A0A3B3W2F1</accession>
<keyword evidence="4" id="KW-1185">Reference proteome</keyword>
<dbReference type="PANTHER" id="PTHR46448">
    <property type="entry name" value="PROTEIN KINASE DOMAIN-CONTAINING PROTEIN"/>
    <property type="match status" value="1"/>
</dbReference>
<dbReference type="GeneID" id="106954638"/>